<dbReference type="PANTHER" id="PTHR33376:SF7">
    <property type="entry name" value="C4-DICARBOXYLATE-BINDING PROTEIN DCTB"/>
    <property type="match status" value="1"/>
</dbReference>
<evidence type="ECO:0000313" key="6">
    <source>
        <dbReference type="Proteomes" id="UP001058120"/>
    </source>
</evidence>
<evidence type="ECO:0000256" key="2">
    <source>
        <dbReference type="ARBA" id="ARBA00022448"/>
    </source>
</evidence>
<evidence type="ECO:0000256" key="1">
    <source>
        <dbReference type="ARBA" id="ARBA00009023"/>
    </source>
</evidence>
<keyword evidence="2" id="KW-0813">Transport</keyword>
<comment type="similarity">
    <text evidence="1">Belongs to the bacterial solute-binding protein 7 family.</text>
</comment>
<accession>A0ABY5Y3M7</accession>
<keyword evidence="6" id="KW-1185">Reference proteome</keyword>
<dbReference type="InterPro" id="IPR038404">
    <property type="entry name" value="TRAP_DctP_sf"/>
</dbReference>
<gene>
    <name evidence="5" type="ORF">JBF11_05020</name>
</gene>
<dbReference type="NCBIfam" id="NF037995">
    <property type="entry name" value="TRAP_S1"/>
    <property type="match status" value="1"/>
</dbReference>
<sequence length="334" mass="37389">MKLKALLMSVAALFLGAASAFAAYDGPKLSFRVAHTTPPGNHITLAFEKFKELVEEKSDGKIKVQVFPNAILGSDRVLMESAQRGTIEMAVSSTPNMASFSPVFQVFDLPYITSPKYQQNFYAAIDNGPLADYMKNVANEIGLEPVMWAEYGYRHFVSVKPMKTIDDLAGIKMRTTDSSVEIEVAKVLKMNPTPVAWGETYTALQQKTIDGEGNTFPHLYGAKHHEVLKYAMTSAHNYCMQVMMANKKWWDSLDPKAQELIREAAAGAVEYQRTVLYPENEARARQGFIDAGIQIIDLTDEQLADLRKMVQPVWDKFLPILPTELVQLVQDTQK</sequence>
<evidence type="ECO:0000256" key="3">
    <source>
        <dbReference type="ARBA" id="ARBA00022729"/>
    </source>
</evidence>
<dbReference type="PIRSF" id="PIRSF006470">
    <property type="entry name" value="DctB"/>
    <property type="match status" value="1"/>
</dbReference>
<evidence type="ECO:0000313" key="5">
    <source>
        <dbReference type="EMBL" id="UWX06670.1"/>
    </source>
</evidence>
<feature type="chain" id="PRO_5045975620" evidence="4">
    <location>
        <begin position="23"/>
        <end position="334"/>
    </location>
</feature>
<dbReference type="EMBL" id="CP065938">
    <property type="protein sequence ID" value="UWX06670.1"/>
    <property type="molecule type" value="Genomic_DNA"/>
</dbReference>
<dbReference type="RefSeq" id="WP_334316282.1">
    <property type="nucleotide sequence ID" value="NZ_CP065938.1"/>
</dbReference>
<feature type="signal peptide" evidence="4">
    <location>
        <begin position="1"/>
        <end position="22"/>
    </location>
</feature>
<dbReference type="NCBIfam" id="TIGR00787">
    <property type="entry name" value="dctP"/>
    <property type="match status" value="1"/>
</dbReference>
<dbReference type="InterPro" id="IPR018389">
    <property type="entry name" value="DctP_fam"/>
</dbReference>
<dbReference type="Proteomes" id="UP001058120">
    <property type="component" value="Chromosome"/>
</dbReference>
<keyword evidence="3 4" id="KW-0732">Signal</keyword>
<dbReference type="Gene3D" id="3.40.190.170">
    <property type="entry name" value="Bacterial extracellular solute-binding protein, family 7"/>
    <property type="match status" value="1"/>
</dbReference>
<dbReference type="PANTHER" id="PTHR33376">
    <property type="match status" value="1"/>
</dbReference>
<name>A0ABY5Y3M7_9BACT</name>
<reference evidence="5" key="1">
    <citation type="submission" date="2020-12" db="EMBL/GenBank/DDBJ databases">
        <title>Taurinivorans muris gen. nov., sp. nov., fundamental and realized metabolic niche of a ubiquitous sulfidogenic bacterium in the murine intestine.</title>
        <authorList>
            <person name="Ye H."/>
            <person name="Hanson B.T."/>
            <person name="Loy A."/>
        </authorList>
    </citation>
    <scope>NUCLEOTIDE SEQUENCE</scope>
    <source>
        <strain evidence="5">LT0009</strain>
    </source>
</reference>
<dbReference type="InterPro" id="IPR004682">
    <property type="entry name" value="TRAP_DctP"/>
</dbReference>
<proteinExistence type="inferred from homology"/>
<evidence type="ECO:0000256" key="4">
    <source>
        <dbReference type="SAM" id="SignalP"/>
    </source>
</evidence>
<dbReference type="CDD" id="cd13603">
    <property type="entry name" value="PBP2_TRAP_Siap_TeaA_like"/>
    <property type="match status" value="1"/>
</dbReference>
<organism evidence="5 6">
    <name type="scientific">Taurinivorans muris</name>
    <dbReference type="NCBI Taxonomy" id="2787751"/>
    <lineage>
        <taxon>Bacteria</taxon>
        <taxon>Pseudomonadati</taxon>
        <taxon>Thermodesulfobacteriota</taxon>
        <taxon>Desulfovibrionia</taxon>
        <taxon>Desulfovibrionales</taxon>
        <taxon>Desulfovibrionaceae</taxon>
        <taxon>Taurinivorans</taxon>
    </lineage>
</organism>
<dbReference type="Pfam" id="PF03480">
    <property type="entry name" value="DctP"/>
    <property type="match status" value="1"/>
</dbReference>
<protein>
    <submittedName>
        <fullName evidence="5">TRAP transporter substrate-binding protein</fullName>
    </submittedName>
</protein>